<dbReference type="InterPro" id="IPR023827">
    <property type="entry name" value="Peptidase_S8_Asp-AS"/>
</dbReference>
<comment type="caution">
    <text evidence="10">The sequence shown here is derived from an EMBL/GenBank/DDBJ whole genome shotgun (WGS) entry which is preliminary data.</text>
</comment>
<dbReference type="InterPro" id="IPR036852">
    <property type="entry name" value="Peptidase_S8/S53_dom_sf"/>
</dbReference>
<evidence type="ECO:0000256" key="7">
    <source>
        <dbReference type="SAM" id="MobiDB-lite"/>
    </source>
</evidence>
<evidence type="ECO:0000256" key="2">
    <source>
        <dbReference type="ARBA" id="ARBA00022670"/>
    </source>
</evidence>
<feature type="compositionally biased region" description="Polar residues" evidence="7">
    <location>
        <begin position="255"/>
        <end position="274"/>
    </location>
</feature>
<dbReference type="PRINTS" id="PR00723">
    <property type="entry name" value="SUBTILISIN"/>
</dbReference>
<keyword evidence="4 5" id="KW-0720">Serine protease</keyword>
<evidence type="ECO:0000256" key="3">
    <source>
        <dbReference type="ARBA" id="ARBA00022801"/>
    </source>
</evidence>
<dbReference type="InterPro" id="IPR023828">
    <property type="entry name" value="Peptidase_S8_Ser-AS"/>
</dbReference>
<accession>A0A437RQI5</accession>
<reference evidence="10 11" key="1">
    <citation type="submission" date="2019-01" db="EMBL/GenBank/DDBJ databases">
        <authorList>
            <person name="Chen W.-M."/>
        </authorList>
    </citation>
    <scope>NUCLEOTIDE SEQUENCE [LARGE SCALE GENOMIC DNA]</scope>
    <source>
        <strain evidence="10 11">KYPY4</strain>
    </source>
</reference>
<feature type="signal peptide" evidence="8">
    <location>
        <begin position="1"/>
        <end position="32"/>
    </location>
</feature>
<gene>
    <name evidence="10" type="ORF">EOE66_00205</name>
</gene>
<keyword evidence="11" id="KW-1185">Reference proteome</keyword>
<protein>
    <submittedName>
        <fullName evidence="10">PKD domain-containing protein</fullName>
    </submittedName>
</protein>
<keyword evidence="2 5" id="KW-0645">Protease</keyword>
<dbReference type="SUPFAM" id="SSF49299">
    <property type="entry name" value="PKD domain"/>
    <property type="match status" value="1"/>
</dbReference>
<dbReference type="InterPro" id="IPR035986">
    <property type="entry name" value="PKD_dom_sf"/>
</dbReference>
<dbReference type="PROSITE" id="PS51892">
    <property type="entry name" value="SUBTILASE"/>
    <property type="match status" value="1"/>
</dbReference>
<dbReference type="EMBL" id="SACR01000001">
    <property type="protein sequence ID" value="RVU49049.1"/>
    <property type="molecule type" value="Genomic_DNA"/>
</dbReference>
<name>A0A437RQI5_9BURK</name>
<dbReference type="InterPro" id="IPR050131">
    <property type="entry name" value="Peptidase_S8_subtilisin-like"/>
</dbReference>
<evidence type="ECO:0000259" key="9">
    <source>
        <dbReference type="PROSITE" id="PS50093"/>
    </source>
</evidence>
<keyword evidence="3 5" id="KW-0378">Hydrolase</keyword>
<dbReference type="InterPro" id="IPR000209">
    <property type="entry name" value="Peptidase_S8/S53_dom"/>
</dbReference>
<dbReference type="PROSITE" id="PS00138">
    <property type="entry name" value="SUBTILASE_SER"/>
    <property type="match status" value="1"/>
</dbReference>
<dbReference type="PANTHER" id="PTHR43806">
    <property type="entry name" value="PEPTIDASE S8"/>
    <property type="match status" value="1"/>
</dbReference>
<evidence type="ECO:0000256" key="1">
    <source>
        <dbReference type="ARBA" id="ARBA00011073"/>
    </source>
</evidence>
<dbReference type="OrthoDB" id="9790784at2"/>
<dbReference type="RefSeq" id="WP_128226690.1">
    <property type="nucleotide sequence ID" value="NZ_SACR01000001.1"/>
</dbReference>
<dbReference type="Gene3D" id="3.40.50.200">
    <property type="entry name" value="Peptidase S8/S53 domain"/>
    <property type="match status" value="1"/>
</dbReference>
<evidence type="ECO:0000256" key="8">
    <source>
        <dbReference type="SAM" id="SignalP"/>
    </source>
</evidence>
<comment type="similarity">
    <text evidence="1 5 6">Belongs to the peptidase S8 family.</text>
</comment>
<dbReference type="GO" id="GO:0006508">
    <property type="term" value="P:proteolysis"/>
    <property type="evidence" value="ECO:0007669"/>
    <property type="project" value="UniProtKB-KW"/>
</dbReference>
<dbReference type="AlphaFoldDB" id="A0A437RQI5"/>
<dbReference type="PROSITE" id="PS50093">
    <property type="entry name" value="PKD"/>
    <property type="match status" value="1"/>
</dbReference>
<dbReference type="InterPro" id="IPR013783">
    <property type="entry name" value="Ig-like_fold"/>
</dbReference>
<evidence type="ECO:0000256" key="6">
    <source>
        <dbReference type="RuleBase" id="RU003355"/>
    </source>
</evidence>
<dbReference type="Pfam" id="PF00082">
    <property type="entry name" value="Peptidase_S8"/>
    <property type="match status" value="1"/>
</dbReference>
<dbReference type="Pfam" id="PF22352">
    <property type="entry name" value="K319L-like_PKD"/>
    <property type="match status" value="1"/>
</dbReference>
<feature type="domain" description="PKD" evidence="9">
    <location>
        <begin position="550"/>
        <end position="647"/>
    </location>
</feature>
<dbReference type="GO" id="GO:0004252">
    <property type="term" value="F:serine-type endopeptidase activity"/>
    <property type="evidence" value="ECO:0007669"/>
    <property type="project" value="UniProtKB-UniRule"/>
</dbReference>
<feature type="region of interest" description="Disordered" evidence="7">
    <location>
        <begin position="235"/>
        <end position="274"/>
    </location>
</feature>
<dbReference type="Proteomes" id="UP000285575">
    <property type="component" value="Unassembled WGS sequence"/>
</dbReference>
<dbReference type="SMART" id="SM00089">
    <property type="entry name" value="PKD"/>
    <property type="match status" value="1"/>
</dbReference>
<evidence type="ECO:0000256" key="4">
    <source>
        <dbReference type="ARBA" id="ARBA00022825"/>
    </source>
</evidence>
<evidence type="ECO:0000256" key="5">
    <source>
        <dbReference type="PROSITE-ProRule" id="PRU01240"/>
    </source>
</evidence>
<dbReference type="InterPro" id="IPR015500">
    <property type="entry name" value="Peptidase_S8_subtilisin-rel"/>
</dbReference>
<organism evidence="10 11">
    <name type="scientific">Rubrivivax rivuli</name>
    <dbReference type="NCBI Taxonomy" id="1862385"/>
    <lineage>
        <taxon>Bacteria</taxon>
        <taxon>Pseudomonadati</taxon>
        <taxon>Pseudomonadota</taxon>
        <taxon>Betaproteobacteria</taxon>
        <taxon>Burkholderiales</taxon>
        <taxon>Sphaerotilaceae</taxon>
        <taxon>Rubrivivax</taxon>
    </lineage>
</organism>
<evidence type="ECO:0000313" key="10">
    <source>
        <dbReference type="EMBL" id="RVU49049.1"/>
    </source>
</evidence>
<evidence type="ECO:0000313" key="11">
    <source>
        <dbReference type="Proteomes" id="UP000285575"/>
    </source>
</evidence>
<dbReference type="InterPro" id="IPR022409">
    <property type="entry name" value="PKD/Chitinase_dom"/>
</dbReference>
<dbReference type="PANTHER" id="PTHR43806:SF11">
    <property type="entry name" value="CEREVISIN-RELATED"/>
    <property type="match status" value="1"/>
</dbReference>
<feature type="active site" description="Charge relay system" evidence="5">
    <location>
        <position position="209"/>
    </location>
</feature>
<dbReference type="InterPro" id="IPR034176">
    <property type="entry name" value="Peptidases_S8_13"/>
</dbReference>
<keyword evidence="8" id="KW-0732">Signal</keyword>
<feature type="active site" description="Charge relay system" evidence="5">
    <location>
        <position position="274"/>
    </location>
</feature>
<dbReference type="SUPFAM" id="SSF52743">
    <property type="entry name" value="Subtilisin-like"/>
    <property type="match status" value="1"/>
</dbReference>
<dbReference type="PROSITE" id="PS00136">
    <property type="entry name" value="SUBTILASE_ASP"/>
    <property type="match status" value="1"/>
</dbReference>
<dbReference type="InterPro" id="IPR000601">
    <property type="entry name" value="PKD_dom"/>
</dbReference>
<sequence length="698" mass="69453">MLHKPFPLAPARRAGSWMLLALGAALALPAGADRPVPAAARTPLPPVEGEVIVKFKATADLTRQYALSSRAEASTVRNVLTERANVMGARLGRTLQAGPAVGANIQVLRASGISAAELAAKLAADPDVEFAEPNQRMRRTAAPNDPLYPTSTTERRSNGSSLQDGPASGQWYLRAPAATLAQGPVSSIDIETAWARTRGNSAVVVAVLDTGVRPEHPDLAGRLLPGYDFVTNATVANDGGGRDSDPSDPGDWLTSAESRTSTFSGCTASDSSWHGTSTASLIGAATDDSNGMAGAAPGVRVLPVRVLGKCFGDSADIQAAMRWAAGISVPGVPDNPNPAKVLNLSLGGGGACSTGYQSAVNEVLARGVVIVAAAGNSAGGPVSAPASCTGVIAVAGLRHAGTKVGFSDLGTQISIAAPAGNCINITPGTPCLYPILAATNTGTQGPVGSTWTDSYNITVGTSFASPLVAATAGLMFSERSTLTPATLLAALRSTARPFPTTGGDNGDGTVVPQCVAPSTSVEQLQCYCNTTFCGAGMLDAGRAVLAVAGPQAAITVSTASPTAGSAVTLSGSGSTASGSASLSTYLWEITDGGGIVTAFSSATNAATATLTPSAAGSFTVRLTVTDSTGASANTTQTVTVAAAPVSTPPTTPAAPAAGGGGGGSMSLAWLAALALAVAALFRASAPTPTPRPARPRKA</sequence>
<feature type="active site" description="Charge relay system" evidence="5">
    <location>
        <position position="462"/>
    </location>
</feature>
<proteinExistence type="inferred from homology"/>
<dbReference type="CDD" id="cd07496">
    <property type="entry name" value="Peptidases_S8_13"/>
    <property type="match status" value="1"/>
</dbReference>
<feature type="chain" id="PRO_5019340958" evidence="8">
    <location>
        <begin position="33"/>
        <end position="698"/>
    </location>
</feature>
<dbReference type="Gene3D" id="2.60.40.10">
    <property type="entry name" value="Immunoglobulins"/>
    <property type="match status" value="1"/>
</dbReference>
<feature type="region of interest" description="Disordered" evidence="7">
    <location>
        <begin position="130"/>
        <end position="168"/>
    </location>
</feature>